<sequence length="24" mass="2739">MRSRQAIYSRAVCQIIVNSSQTNL</sequence>
<protein>
    <submittedName>
        <fullName evidence="1">Uncharacterized protein</fullName>
    </submittedName>
</protein>
<accession>A0A0E9RTY9</accession>
<organism evidence="1">
    <name type="scientific">Anguilla anguilla</name>
    <name type="common">European freshwater eel</name>
    <name type="synonym">Muraena anguilla</name>
    <dbReference type="NCBI Taxonomy" id="7936"/>
    <lineage>
        <taxon>Eukaryota</taxon>
        <taxon>Metazoa</taxon>
        <taxon>Chordata</taxon>
        <taxon>Craniata</taxon>
        <taxon>Vertebrata</taxon>
        <taxon>Euteleostomi</taxon>
        <taxon>Actinopterygii</taxon>
        <taxon>Neopterygii</taxon>
        <taxon>Teleostei</taxon>
        <taxon>Anguilliformes</taxon>
        <taxon>Anguillidae</taxon>
        <taxon>Anguilla</taxon>
    </lineage>
</organism>
<name>A0A0E9RTY9_ANGAN</name>
<evidence type="ECO:0000313" key="1">
    <source>
        <dbReference type="EMBL" id="JAH32317.1"/>
    </source>
</evidence>
<reference evidence="1" key="1">
    <citation type="submission" date="2014-11" db="EMBL/GenBank/DDBJ databases">
        <authorList>
            <person name="Amaro Gonzalez C."/>
        </authorList>
    </citation>
    <scope>NUCLEOTIDE SEQUENCE</scope>
</reference>
<proteinExistence type="predicted"/>
<reference evidence="1" key="2">
    <citation type="journal article" date="2015" name="Fish Shellfish Immunol.">
        <title>Early steps in the European eel (Anguilla anguilla)-Vibrio vulnificus interaction in the gills: Role of the RtxA13 toxin.</title>
        <authorList>
            <person name="Callol A."/>
            <person name="Pajuelo D."/>
            <person name="Ebbesson L."/>
            <person name="Teles M."/>
            <person name="MacKenzie S."/>
            <person name="Amaro C."/>
        </authorList>
    </citation>
    <scope>NUCLEOTIDE SEQUENCE</scope>
</reference>
<dbReference type="EMBL" id="GBXM01094461">
    <property type="protein sequence ID" value="JAH14116.1"/>
    <property type="molecule type" value="Transcribed_RNA"/>
</dbReference>
<dbReference type="AlphaFoldDB" id="A0A0E9RTY9"/>
<dbReference type="EMBL" id="GBXM01076260">
    <property type="protein sequence ID" value="JAH32317.1"/>
    <property type="molecule type" value="Transcribed_RNA"/>
</dbReference>
<dbReference type="EMBL" id="GBXM01074979">
    <property type="protein sequence ID" value="JAH33598.1"/>
    <property type="molecule type" value="Transcribed_RNA"/>
</dbReference>